<accession>A0A918N976</accession>
<keyword evidence="4" id="KW-1185">Reference proteome</keyword>
<dbReference type="Proteomes" id="UP000626148">
    <property type="component" value="Unassembled WGS sequence"/>
</dbReference>
<feature type="compositionally biased region" description="Polar residues" evidence="1">
    <location>
        <begin position="75"/>
        <end position="97"/>
    </location>
</feature>
<comment type="caution">
    <text evidence="3">The sequence shown here is derived from an EMBL/GenBank/DDBJ whole genome shotgun (WGS) entry which is preliminary data.</text>
</comment>
<sequence length="456" mass="51687">MQKGSIKIGVFGHYGNRNLGDEAIIEAVIQNLRHHIPDCDIVCLSINPHDSRERHGVEAFPIRYRKDFFKPAREPTSTRQNSSSISKSHSTPNNTGLKATLKRIPGLKLGVKTLGRILDGWHGLKQEVGFLKSGRRYLDDMDLLLITGSNQFLDNFGGAWGFPYTLMKWTLLARMANTKVAYVSIGAGPLERRLSFWMLRVALKRADYVSYRDEGSKRLIESRISIDAPVYPDLAHALRYPSPGHQPKLEEGAFHVAVNPMPVFDRRYWYQADDQKFSAYVGKLTDLCRHVLKKGHHLTLFSTQAKDELLVDEMHQTLVSDPEIAPYMDRVSCAKSQQVGELMRVIDGADLIVATRFHATVLPLQLNKPVLGVCYYRKAAELLDDIGLGDFHVDINDFSTNELVEKFQLLTERCLNDGLSLSYHNERYQALLEEQYRKIADLAELSIQGQVHALNQ</sequence>
<dbReference type="Pfam" id="PF04230">
    <property type="entry name" value="PS_pyruv_trans"/>
    <property type="match status" value="1"/>
</dbReference>
<proteinExistence type="predicted"/>
<dbReference type="InterPro" id="IPR007345">
    <property type="entry name" value="Polysacch_pyruvyl_Trfase"/>
</dbReference>
<evidence type="ECO:0000259" key="2">
    <source>
        <dbReference type="Pfam" id="PF04230"/>
    </source>
</evidence>
<evidence type="ECO:0000313" key="3">
    <source>
        <dbReference type="EMBL" id="GGX49677.1"/>
    </source>
</evidence>
<feature type="domain" description="Polysaccharide pyruvyl transferase" evidence="2">
    <location>
        <begin position="18"/>
        <end position="373"/>
    </location>
</feature>
<evidence type="ECO:0000313" key="4">
    <source>
        <dbReference type="Proteomes" id="UP000626148"/>
    </source>
</evidence>
<evidence type="ECO:0000256" key="1">
    <source>
        <dbReference type="SAM" id="MobiDB-lite"/>
    </source>
</evidence>
<protein>
    <submittedName>
        <fullName evidence="3">Exopolysaccharide biosynthesis protein</fullName>
    </submittedName>
</protein>
<name>A0A918N976_9GAMM</name>
<dbReference type="EMBL" id="BMXR01000003">
    <property type="protein sequence ID" value="GGX49677.1"/>
    <property type="molecule type" value="Genomic_DNA"/>
</dbReference>
<feature type="region of interest" description="Disordered" evidence="1">
    <location>
        <begin position="71"/>
        <end position="97"/>
    </location>
</feature>
<dbReference type="AlphaFoldDB" id="A0A918N976"/>
<reference evidence="3" key="2">
    <citation type="submission" date="2020-09" db="EMBL/GenBank/DDBJ databases">
        <authorList>
            <person name="Sun Q."/>
            <person name="Kim S."/>
        </authorList>
    </citation>
    <scope>NUCLEOTIDE SEQUENCE</scope>
    <source>
        <strain evidence="3">KCTC 22169</strain>
    </source>
</reference>
<dbReference type="PANTHER" id="PTHR36836">
    <property type="entry name" value="COLANIC ACID BIOSYNTHESIS PROTEIN WCAK"/>
    <property type="match status" value="1"/>
</dbReference>
<organism evidence="3 4">
    <name type="scientific">Saccharospirillum salsuginis</name>
    <dbReference type="NCBI Taxonomy" id="418750"/>
    <lineage>
        <taxon>Bacteria</taxon>
        <taxon>Pseudomonadati</taxon>
        <taxon>Pseudomonadota</taxon>
        <taxon>Gammaproteobacteria</taxon>
        <taxon>Oceanospirillales</taxon>
        <taxon>Saccharospirillaceae</taxon>
        <taxon>Saccharospirillum</taxon>
    </lineage>
</organism>
<reference evidence="3" key="1">
    <citation type="journal article" date="2014" name="Int. J. Syst. Evol. Microbiol.">
        <title>Complete genome sequence of Corynebacterium casei LMG S-19264T (=DSM 44701T), isolated from a smear-ripened cheese.</title>
        <authorList>
            <consortium name="US DOE Joint Genome Institute (JGI-PGF)"/>
            <person name="Walter F."/>
            <person name="Albersmeier A."/>
            <person name="Kalinowski J."/>
            <person name="Ruckert C."/>
        </authorList>
    </citation>
    <scope>NUCLEOTIDE SEQUENCE</scope>
    <source>
        <strain evidence="3">KCTC 22169</strain>
    </source>
</reference>
<gene>
    <name evidence="3" type="primary">amsJ</name>
    <name evidence="3" type="ORF">GCM10007392_16300</name>
</gene>
<dbReference type="PANTHER" id="PTHR36836:SF1">
    <property type="entry name" value="COLANIC ACID BIOSYNTHESIS PROTEIN WCAK"/>
    <property type="match status" value="1"/>
</dbReference>